<keyword evidence="2" id="KW-1185">Reference proteome</keyword>
<evidence type="ECO:0000313" key="1">
    <source>
        <dbReference type="EMBL" id="CDW72320.1"/>
    </source>
</evidence>
<gene>
    <name evidence="1" type="primary">Contig17641.g18762</name>
    <name evidence="1" type="ORF">STYLEM_1279</name>
</gene>
<reference evidence="1 2" key="1">
    <citation type="submission" date="2014-06" db="EMBL/GenBank/DDBJ databases">
        <authorList>
            <person name="Swart Estienne"/>
        </authorList>
    </citation>
    <scope>NUCLEOTIDE SEQUENCE [LARGE SCALE GENOMIC DNA]</scope>
    <source>
        <strain evidence="1 2">130c</strain>
    </source>
</reference>
<dbReference type="EMBL" id="CCKQ01001215">
    <property type="protein sequence ID" value="CDW72320.1"/>
    <property type="molecule type" value="Genomic_DNA"/>
</dbReference>
<dbReference type="InParanoid" id="A0A077ZSN6"/>
<name>A0A077ZSN6_STYLE</name>
<protein>
    <submittedName>
        <fullName evidence="1">Uncharacterized protein</fullName>
    </submittedName>
</protein>
<dbReference type="AlphaFoldDB" id="A0A077ZSN6"/>
<evidence type="ECO:0000313" key="2">
    <source>
        <dbReference type="Proteomes" id="UP000039865"/>
    </source>
</evidence>
<organism evidence="1 2">
    <name type="scientific">Stylonychia lemnae</name>
    <name type="common">Ciliate</name>
    <dbReference type="NCBI Taxonomy" id="5949"/>
    <lineage>
        <taxon>Eukaryota</taxon>
        <taxon>Sar</taxon>
        <taxon>Alveolata</taxon>
        <taxon>Ciliophora</taxon>
        <taxon>Intramacronucleata</taxon>
        <taxon>Spirotrichea</taxon>
        <taxon>Stichotrichia</taxon>
        <taxon>Sporadotrichida</taxon>
        <taxon>Oxytrichidae</taxon>
        <taxon>Stylonychinae</taxon>
        <taxon>Stylonychia</taxon>
    </lineage>
</organism>
<sequence>MKKSPLTLRVMKTSRLFVEFQKLSPEQMLHFLNPLELLLYIHTQRGFKMKKVMKRVQVNSTSRYFHKKAKSVQKSKKFGDFHIKNFNQPILRQNQERISAIFQRLYSKKSSIDFLKMEKEHNNRSSIVQKISRFPKLNFGQVPGNQSSQSRFRSTNNSFSKTSQKFALSNQTTPLDKHLFDALEQDSFDTDASSIQRPNHKVNRTITTNKNPNPYNDFSDNIMFQFLLSRSQIKRKKQTLEL</sequence>
<dbReference type="Proteomes" id="UP000039865">
    <property type="component" value="Unassembled WGS sequence"/>
</dbReference>
<accession>A0A077ZSN6</accession>
<proteinExistence type="predicted"/>